<dbReference type="AlphaFoldDB" id="A0A6I3SW70"/>
<dbReference type="Gene3D" id="3.30.1330.230">
    <property type="match status" value="1"/>
</dbReference>
<accession>A0A6I3SW70</accession>
<dbReference type="Proteomes" id="UP000430634">
    <property type="component" value="Unassembled WGS sequence"/>
</dbReference>
<organism evidence="3 4">
    <name type="scientific">Pseudoduganella buxea</name>
    <dbReference type="NCBI Taxonomy" id="1949069"/>
    <lineage>
        <taxon>Bacteria</taxon>
        <taxon>Pseudomonadati</taxon>
        <taxon>Pseudomonadota</taxon>
        <taxon>Betaproteobacteria</taxon>
        <taxon>Burkholderiales</taxon>
        <taxon>Oxalobacteraceae</taxon>
        <taxon>Telluria group</taxon>
        <taxon>Pseudoduganella</taxon>
    </lineage>
</organism>
<reference evidence="3 4" key="3">
    <citation type="submission" date="2019-11" db="EMBL/GenBank/DDBJ databases">
        <title>Type strains purchased from KCTC, JCM and DSMZ.</title>
        <authorList>
            <person name="Lu H."/>
        </authorList>
    </citation>
    <scope>NUCLEOTIDE SEQUENCE [LARGE SCALE GENOMIC DNA]</scope>
    <source>
        <strain evidence="3 4">KCTC 52429</strain>
    </source>
</reference>
<comment type="caution">
    <text evidence="3">The sequence shown here is derived from an EMBL/GenBank/DDBJ whole genome shotgun (WGS) entry which is preliminary data.</text>
</comment>
<dbReference type="Pfam" id="PF02624">
    <property type="entry name" value="YcaO"/>
    <property type="match status" value="1"/>
</dbReference>
<reference evidence="2" key="4">
    <citation type="submission" date="2024-05" db="EMBL/GenBank/DDBJ databases">
        <authorList>
            <person name="Sun Q."/>
            <person name="Zhou Y."/>
        </authorList>
    </citation>
    <scope>NUCLEOTIDE SEQUENCE</scope>
    <source>
        <strain evidence="2">CGMCC 1.15931</strain>
    </source>
</reference>
<evidence type="ECO:0000313" key="3">
    <source>
        <dbReference type="EMBL" id="MTV53443.1"/>
    </source>
</evidence>
<proteinExistence type="predicted"/>
<dbReference type="EMBL" id="BMKG01000005">
    <property type="protein sequence ID" value="GGB95044.1"/>
    <property type="molecule type" value="Genomic_DNA"/>
</dbReference>
<dbReference type="OrthoDB" id="2379922at2"/>
<feature type="domain" description="YcaO" evidence="1">
    <location>
        <begin position="165"/>
        <end position="541"/>
    </location>
</feature>
<gene>
    <name evidence="2" type="ORF">GCM10011572_16260</name>
    <name evidence="3" type="ORF">GM672_11970</name>
</gene>
<dbReference type="Proteomes" id="UP000622638">
    <property type="component" value="Unassembled WGS sequence"/>
</dbReference>
<dbReference type="PANTHER" id="PTHR37809">
    <property type="entry name" value="RIBOSOMAL PROTEIN S12 METHYLTHIOTRANSFERASE ACCESSORY FACTOR YCAO"/>
    <property type="match status" value="1"/>
</dbReference>
<evidence type="ECO:0000313" key="4">
    <source>
        <dbReference type="Proteomes" id="UP000430634"/>
    </source>
</evidence>
<dbReference type="PROSITE" id="PS51664">
    <property type="entry name" value="YCAO"/>
    <property type="match status" value="1"/>
</dbReference>
<dbReference type="InterPro" id="IPR003776">
    <property type="entry name" value="YcaO-like_dom"/>
</dbReference>
<keyword evidence="5" id="KW-1185">Reference proteome</keyword>
<evidence type="ECO:0000313" key="2">
    <source>
        <dbReference type="EMBL" id="GGB95044.1"/>
    </source>
</evidence>
<dbReference type="RefSeq" id="WP_155470758.1">
    <property type="nucleotide sequence ID" value="NZ_BMKG01000005.1"/>
</dbReference>
<reference evidence="2" key="1">
    <citation type="journal article" date="2014" name="Int. J. Syst. Evol. Microbiol.">
        <title>Complete genome of a new Firmicutes species belonging to the dominant human colonic microbiota ('Ruminococcus bicirculans') reveals two chromosomes and a selective capacity to utilize plant glucans.</title>
        <authorList>
            <consortium name="NISC Comparative Sequencing Program"/>
            <person name="Wegmann U."/>
            <person name="Louis P."/>
            <person name="Goesmann A."/>
            <person name="Henrissat B."/>
            <person name="Duncan S.H."/>
            <person name="Flint H.J."/>
        </authorList>
    </citation>
    <scope>NUCLEOTIDE SEQUENCE</scope>
    <source>
        <strain evidence="2">CGMCC 1.15931</strain>
    </source>
</reference>
<sequence length="541" mass="57767">MSDVALLTGFVRRMAPAGAVTVLATPSTLALLPGADAACQAQLDAFAGQFSVFPAFQRRWRWHAMLQAQLAALLARLAAHEPEWGCVYLYLEGAFSKRYFPAPAARATATGLATGRRDCRTGTADLDGAVRVFGNASAQGLVLQPSPGGDSYHCYQPATGLLGIGRGSTDLQRMRGAVLEYCERWAGSTIPPTARHATYAELGEAAWRPDQVTGVPPGQMALLFPGFDAGQPMHWLPCRLVHAGVERLLPLPMINYLLAPERPFSHGQNSNGCALGSTPEEAALFGALELIERDGLLLAWYSRSAPPRFAAASIASAPLRQRYCQLALAGYDVLCFDITTEVALPAVMVLLLGRGEGRLAAFVTAACHPDPEEAMAAALGEAHSLVGVTERNLARQRRRHGDDALDHLRDSAQAQFYGLASQRHHFDFLAAAPETLAWQDFAAAHARSADTALRGPAAAWQMLCAHAARAEYELVVADITPPGLPALGLHGARVFIPGTLPLTFGDKPLCLPPGRPARAARHCAWVDADADLSQPLLHPLG</sequence>
<evidence type="ECO:0000313" key="5">
    <source>
        <dbReference type="Proteomes" id="UP000622638"/>
    </source>
</evidence>
<protein>
    <recommendedName>
        <fullName evidence="1">YcaO domain-containing protein</fullName>
    </recommendedName>
</protein>
<reference evidence="5" key="2">
    <citation type="journal article" date="2019" name="Int. J. Syst. Evol. Microbiol.">
        <title>The Global Catalogue of Microorganisms (GCM) 10K type strain sequencing project: providing services to taxonomists for standard genome sequencing and annotation.</title>
        <authorList>
            <consortium name="The Broad Institute Genomics Platform"/>
            <consortium name="The Broad Institute Genome Sequencing Center for Infectious Disease"/>
            <person name="Wu L."/>
            <person name="Ma J."/>
        </authorList>
    </citation>
    <scope>NUCLEOTIDE SEQUENCE [LARGE SCALE GENOMIC DNA]</scope>
    <source>
        <strain evidence="5">CGMCC 1.15931</strain>
    </source>
</reference>
<dbReference type="EMBL" id="WNKZ01000029">
    <property type="protein sequence ID" value="MTV53443.1"/>
    <property type="molecule type" value="Genomic_DNA"/>
</dbReference>
<dbReference type="PANTHER" id="PTHR37809:SF1">
    <property type="entry name" value="RIBOSOMAL PROTEIN S12 METHYLTHIOTRANSFERASE ACCESSORY FACTOR YCAO"/>
    <property type="match status" value="1"/>
</dbReference>
<name>A0A6I3SW70_9BURK</name>
<evidence type="ECO:0000259" key="1">
    <source>
        <dbReference type="PROSITE" id="PS51664"/>
    </source>
</evidence>